<protein>
    <recommendedName>
        <fullName evidence="3">Non-ribosomal peptide synthetase module</fullName>
    </recommendedName>
</protein>
<evidence type="ECO:0000313" key="2">
    <source>
        <dbReference type="Proteomes" id="UP000193834"/>
    </source>
</evidence>
<keyword evidence="2" id="KW-1185">Reference proteome</keyword>
<reference evidence="1 2" key="1">
    <citation type="submission" date="2017-04" db="EMBL/GenBank/DDBJ databases">
        <authorList>
            <person name="Afonso C.L."/>
            <person name="Miller P.J."/>
            <person name="Scott M.A."/>
            <person name="Spackman E."/>
            <person name="Goraichik I."/>
            <person name="Dimitrov K.M."/>
            <person name="Suarez D.L."/>
            <person name="Swayne D.E."/>
        </authorList>
    </citation>
    <scope>NUCLEOTIDE SEQUENCE [LARGE SCALE GENOMIC DNA]</scope>
    <source>
        <strain evidence="1 2">11</strain>
    </source>
</reference>
<sequence>MARRLATEYVKARMQLTESQLAHLLQTFLGQSIVWHVKVLDNGSQEIVLEDGLGDEITFLFEKLGNRYVCVTSCRLERPKLTQVMQKLVATFRGDAVVNRIFAGFTMTYYYMEGTVQRIVQHQDGESRLIYERKDQSRLKELAQLFVQDHVERKIHELKREVNKWLDARNQARDKDEVQAIDQQLNQLVHHMFVLEAY</sequence>
<dbReference type="STRING" id="1852522.SAMN06295960_4620"/>
<proteinExistence type="predicted"/>
<accession>A0A1X7LXD1</accession>
<dbReference type="RefSeq" id="WP_085498481.1">
    <property type="nucleotide sequence ID" value="NZ_FXAZ01000009.1"/>
</dbReference>
<evidence type="ECO:0000313" key="1">
    <source>
        <dbReference type="EMBL" id="SMG58164.1"/>
    </source>
</evidence>
<organism evidence="1 2">
    <name type="scientific">Paenibacillus aquistagni</name>
    <dbReference type="NCBI Taxonomy" id="1852522"/>
    <lineage>
        <taxon>Bacteria</taxon>
        <taxon>Bacillati</taxon>
        <taxon>Bacillota</taxon>
        <taxon>Bacilli</taxon>
        <taxon>Bacillales</taxon>
        <taxon>Paenibacillaceae</taxon>
        <taxon>Paenibacillus</taxon>
    </lineage>
</organism>
<evidence type="ECO:0008006" key="3">
    <source>
        <dbReference type="Google" id="ProtNLM"/>
    </source>
</evidence>
<dbReference type="EMBL" id="FXAZ01000009">
    <property type="protein sequence ID" value="SMG58164.1"/>
    <property type="molecule type" value="Genomic_DNA"/>
</dbReference>
<name>A0A1X7LXD1_9BACL</name>
<dbReference type="OrthoDB" id="2880119at2"/>
<gene>
    <name evidence="1" type="ORF">SAMN06295960_4620</name>
</gene>
<dbReference type="AlphaFoldDB" id="A0A1X7LXD1"/>
<dbReference type="Proteomes" id="UP000193834">
    <property type="component" value="Unassembled WGS sequence"/>
</dbReference>